<evidence type="ECO:0000256" key="3">
    <source>
        <dbReference type="ARBA" id="ARBA00022801"/>
    </source>
</evidence>
<dbReference type="InterPro" id="IPR003753">
    <property type="entry name" value="Exonuc_VII_L"/>
</dbReference>
<comment type="similarity">
    <text evidence="5 6">Belongs to the XseA family.</text>
</comment>
<dbReference type="GO" id="GO:0008855">
    <property type="term" value="F:exodeoxyribonuclease VII activity"/>
    <property type="evidence" value="ECO:0007669"/>
    <property type="project" value="UniProtKB-UniRule"/>
</dbReference>
<protein>
    <recommendedName>
        <fullName evidence="5">Exodeoxyribonuclease 7 large subunit</fullName>
        <ecNumber evidence="5">3.1.11.6</ecNumber>
    </recommendedName>
    <alternativeName>
        <fullName evidence="5">Exodeoxyribonuclease VII large subunit</fullName>
        <shortName evidence="5">Exonuclease VII large subunit</shortName>
    </alternativeName>
</protein>
<comment type="subcellular location">
    <subcellularLocation>
        <location evidence="5 6">Cytoplasm</location>
    </subcellularLocation>
</comment>
<dbReference type="GO" id="GO:0005737">
    <property type="term" value="C:cytoplasm"/>
    <property type="evidence" value="ECO:0007669"/>
    <property type="project" value="UniProtKB-SubCell"/>
</dbReference>
<dbReference type="AlphaFoldDB" id="A0A368E2U8"/>
<evidence type="ECO:0000256" key="4">
    <source>
        <dbReference type="ARBA" id="ARBA00022839"/>
    </source>
</evidence>
<name>A0A368E2U8_9PROT</name>
<dbReference type="GO" id="GO:0003676">
    <property type="term" value="F:nucleic acid binding"/>
    <property type="evidence" value="ECO:0007669"/>
    <property type="project" value="InterPro"/>
</dbReference>
<dbReference type="InterPro" id="IPR025824">
    <property type="entry name" value="OB-fold_nuc-bd_dom"/>
</dbReference>
<feature type="domain" description="Exonuclease VII large subunit C-terminal" evidence="8">
    <location>
        <begin position="133"/>
        <end position="447"/>
    </location>
</feature>
<keyword evidence="1 5" id="KW-0963">Cytoplasm</keyword>
<feature type="compositionally biased region" description="Basic and acidic residues" evidence="7">
    <location>
        <begin position="478"/>
        <end position="491"/>
    </location>
</feature>
<comment type="function">
    <text evidence="5">Bidirectionally degrades single-stranded DNA into large acid-insoluble oligonucleotides, which are then degraded further into small acid-soluble oligonucleotides.</text>
</comment>
<dbReference type="NCBIfam" id="TIGR00237">
    <property type="entry name" value="xseA"/>
    <property type="match status" value="1"/>
</dbReference>
<evidence type="ECO:0000256" key="7">
    <source>
        <dbReference type="SAM" id="MobiDB-lite"/>
    </source>
</evidence>
<proteinExistence type="inferred from homology"/>
<keyword evidence="3 5" id="KW-0378">Hydrolase</keyword>
<dbReference type="EMBL" id="QOQF01000005">
    <property type="protein sequence ID" value="RCL77785.1"/>
    <property type="molecule type" value="Genomic_DNA"/>
</dbReference>
<comment type="caution">
    <text evidence="10">The sequence shown here is derived from an EMBL/GenBank/DDBJ whole genome shotgun (WGS) entry which is preliminary data.</text>
</comment>
<comment type="catalytic activity">
    <reaction evidence="5 6">
        <text>Exonucleolytic cleavage in either 5'- to 3'- or 3'- to 5'-direction to yield nucleoside 5'-phosphates.</text>
        <dbReference type="EC" id="3.1.11.6"/>
    </reaction>
</comment>
<keyword evidence="4 5" id="KW-0269">Exonuclease</keyword>
<evidence type="ECO:0000256" key="1">
    <source>
        <dbReference type="ARBA" id="ARBA00022490"/>
    </source>
</evidence>
<evidence type="ECO:0000256" key="2">
    <source>
        <dbReference type="ARBA" id="ARBA00022722"/>
    </source>
</evidence>
<dbReference type="InterPro" id="IPR020579">
    <property type="entry name" value="Exonuc_VII_lsu_C"/>
</dbReference>
<evidence type="ECO:0000256" key="5">
    <source>
        <dbReference type="HAMAP-Rule" id="MF_00378"/>
    </source>
</evidence>
<gene>
    <name evidence="5" type="primary">xseA</name>
    <name evidence="10" type="ORF">DBW69_02375</name>
</gene>
<dbReference type="GO" id="GO:0006308">
    <property type="term" value="P:DNA catabolic process"/>
    <property type="evidence" value="ECO:0007669"/>
    <property type="project" value="UniProtKB-UniRule"/>
</dbReference>
<reference evidence="10 11" key="1">
    <citation type="journal article" date="2018" name="Microbiome">
        <title>Fine metagenomic profile of the Mediterranean stratified and mixed water columns revealed by assembly and recruitment.</title>
        <authorList>
            <person name="Haro-Moreno J.M."/>
            <person name="Lopez-Perez M."/>
            <person name="De La Torre J.R."/>
            <person name="Picazo A."/>
            <person name="Camacho A."/>
            <person name="Rodriguez-Valera F."/>
        </authorList>
    </citation>
    <scope>NUCLEOTIDE SEQUENCE [LARGE SCALE GENOMIC DNA]</scope>
    <source>
        <strain evidence="10">MED-G55</strain>
    </source>
</reference>
<feature type="compositionally biased region" description="Polar residues" evidence="7">
    <location>
        <begin position="455"/>
        <end position="476"/>
    </location>
</feature>
<dbReference type="PANTHER" id="PTHR30008:SF0">
    <property type="entry name" value="EXODEOXYRIBONUCLEASE 7 LARGE SUBUNIT"/>
    <property type="match status" value="1"/>
</dbReference>
<dbReference type="HAMAP" id="MF_00378">
    <property type="entry name" value="Exonuc_7_L"/>
    <property type="match status" value="1"/>
</dbReference>
<evidence type="ECO:0000259" key="9">
    <source>
        <dbReference type="Pfam" id="PF13742"/>
    </source>
</evidence>
<feature type="domain" description="OB-fold nucleic acid binding" evidence="9">
    <location>
        <begin position="17"/>
        <end position="110"/>
    </location>
</feature>
<accession>A0A368E2U8</accession>
<dbReference type="Proteomes" id="UP000252132">
    <property type="component" value="Unassembled WGS sequence"/>
</dbReference>
<dbReference type="EC" id="3.1.11.6" evidence="5"/>
<keyword evidence="2 5" id="KW-0540">Nuclease</keyword>
<feature type="region of interest" description="Disordered" evidence="7">
    <location>
        <begin position="450"/>
        <end position="501"/>
    </location>
</feature>
<evidence type="ECO:0000256" key="6">
    <source>
        <dbReference type="RuleBase" id="RU004355"/>
    </source>
</evidence>
<evidence type="ECO:0000313" key="11">
    <source>
        <dbReference type="Proteomes" id="UP000252132"/>
    </source>
</evidence>
<dbReference type="GO" id="GO:0009318">
    <property type="term" value="C:exodeoxyribonuclease VII complex"/>
    <property type="evidence" value="ECO:0007669"/>
    <property type="project" value="UniProtKB-UniRule"/>
</dbReference>
<dbReference type="CDD" id="cd04489">
    <property type="entry name" value="ExoVII_LU_OBF"/>
    <property type="match status" value="1"/>
</dbReference>
<sequence>MSQFQETDNRNANVQEFSVSEISGLVKRQIEDGFAHIRVRAELGRVSRPASGHLYLDLKDEKAVLSGVIWKGAAQKLPLQPEQGLEVICTGKLTTFAGQSKYQMIIEYMEPAGVGALMALLEERKKKLTAEGLFEPARKKNLPFLPQTIGVVTSPSGAVIRDIIHRLEDRFPRHVLVWPVRVQGENCPEEVSRAIAGFNAIQPGGATPRPDLLIVARGGGSFEDLWGFNEEIVVRTVAQSDIPIISAIGHETDTTLIDFAADIRAPTPTAAAEMAVPVRADLTSGLMDLSRRMMRSTHTIMTTRRDRLTGLSRGMPRLEDILAIPRQLFDSIASRLARALTANLTNQKAQFDRIAGGLSFKPMLRHIHQSSQNINGLHHRAALAGERKLKDSAQTLAALSKQLDLLSHESVLERGFALVLDEKGMPLRQASKAKIGSLLDIHLAKGEKLGARVEATSSSKESVKQTPKQTPKQASQPENEKPKNAKAKNETKTSQQGKLFE</sequence>
<evidence type="ECO:0000259" key="8">
    <source>
        <dbReference type="Pfam" id="PF02601"/>
    </source>
</evidence>
<dbReference type="Pfam" id="PF13742">
    <property type="entry name" value="tRNA_anti_2"/>
    <property type="match status" value="1"/>
</dbReference>
<organism evidence="10 11">
    <name type="scientific">PS1 clade bacterium</name>
    <dbReference type="NCBI Taxonomy" id="2175152"/>
    <lineage>
        <taxon>Bacteria</taxon>
        <taxon>Pseudomonadati</taxon>
        <taxon>Pseudomonadota</taxon>
        <taxon>Alphaproteobacteria</taxon>
        <taxon>PS1 clade</taxon>
    </lineage>
</organism>
<dbReference type="PANTHER" id="PTHR30008">
    <property type="entry name" value="EXODEOXYRIBONUCLEASE 7 LARGE SUBUNIT"/>
    <property type="match status" value="1"/>
</dbReference>
<dbReference type="Pfam" id="PF02601">
    <property type="entry name" value="Exonuc_VII_L"/>
    <property type="match status" value="1"/>
</dbReference>
<evidence type="ECO:0000313" key="10">
    <source>
        <dbReference type="EMBL" id="RCL77785.1"/>
    </source>
</evidence>
<comment type="subunit">
    <text evidence="5">Heterooligomer composed of large and small subunits.</text>
</comment>